<dbReference type="AlphaFoldDB" id="A0A0C9YUV9"/>
<evidence type="ECO:0000256" key="1">
    <source>
        <dbReference type="ARBA" id="ARBA00005234"/>
    </source>
</evidence>
<dbReference type="PROSITE" id="PS50600">
    <property type="entry name" value="ULP_PROTEASE"/>
    <property type="match status" value="1"/>
</dbReference>
<dbReference type="PANTHER" id="PTHR33096:SF1">
    <property type="entry name" value="CXC1-LIKE CYSTEINE CLUSTER ASSOCIATED WITH KDZ TRANSPOSASES DOMAIN-CONTAINING PROTEIN"/>
    <property type="match status" value="1"/>
</dbReference>
<keyword evidence="3" id="KW-0378">Hydrolase</keyword>
<dbReference type="InterPro" id="IPR003653">
    <property type="entry name" value="Peptidase_C48_C"/>
</dbReference>
<evidence type="ECO:0000256" key="3">
    <source>
        <dbReference type="ARBA" id="ARBA00022801"/>
    </source>
</evidence>
<evidence type="ECO:0000259" key="4">
    <source>
        <dbReference type="PROSITE" id="PS50600"/>
    </source>
</evidence>
<dbReference type="Gene3D" id="3.40.395.10">
    <property type="entry name" value="Adenoviral Proteinase, Chain A"/>
    <property type="match status" value="1"/>
</dbReference>
<dbReference type="Pfam" id="PF18758">
    <property type="entry name" value="KDZ"/>
    <property type="match status" value="1"/>
</dbReference>
<accession>A0A0C9YUV9</accession>
<comment type="similarity">
    <text evidence="1">Belongs to the peptidase C48 family.</text>
</comment>
<dbReference type="SUPFAM" id="SSF54001">
    <property type="entry name" value="Cysteine proteinases"/>
    <property type="match status" value="1"/>
</dbReference>
<feature type="domain" description="Ubiquitin-like protease family profile" evidence="4">
    <location>
        <begin position="783"/>
        <end position="956"/>
    </location>
</feature>
<keyword evidence="6" id="KW-1185">Reference proteome</keyword>
<dbReference type="GO" id="GO:0008234">
    <property type="term" value="F:cysteine-type peptidase activity"/>
    <property type="evidence" value="ECO:0007669"/>
    <property type="project" value="InterPro"/>
</dbReference>
<evidence type="ECO:0000313" key="5">
    <source>
        <dbReference type="EMBL" id="KIK11678.1"/>
    </source>
</evidence>
<dbReference type="InterPro" id="IPR040521">
    <property type="entry name" value="KDZ"/>
</dbReference>
<evidence type="ECO:0000256" key="2">
    <source>
        <dbReference type="ARBA" id="ARBA00022670"/>
    </source>
</evidence>
<protein>
    <recommendedName>
        <fullName evidence="4">Ubiquitin-like protease family profile domain-containing protein</fullName>
    </recommendedName>
</protein>
<keyword evidence="2" id="KW-0645">Protease</keyword>
<reference evidence="6" key="2">
    <citation type="submission" date="2015-01" db="EMBL/GenBank/DDBJ databases">
        <title>Evolutionary Origins and Diversification of the Mycorrhizal Mutualists.</title>
        <authorList>
            <consortium name="DOE Joint Genome Institute"/>
            <consortium name="Mycorrhizal Genomics Consortium"/>
            <person name="Kohler A."/>
            <person name="Kuo A."/>
            <person name="Nagy L.G."/>
            <person name="Floudas D."/>
            <person name="Copeland A."/>
            <person name="Barry K.W."/>
            <person name="Cichocki N."/>
            <person name="Veneault-Fourrey C."/>
            <person name="LaButti K."/>
            <person name="Lindquist E.A."/>
            <person name="Lipzen A."/>
            <person name="Lundell T."/>
            <person name="Morin E."/>
            <person name="Murat C."/>
            <person name="Riley R."/>
            <person name="Ohm R."/>
            <person name="Sun H."/>
            <person name="Tunlid A."/>
            <person name="Henrissat B."/>
            <person name="Grigoriev I.V."/>
            <person name="Hibbett D.S."/>
            <person name="Martin F."/>
        </authorList>
    </citation>
    <scope>NUCLEOTIDE SEQUENCE [LARGE SCALE GENOMIC DNA]</scope>
    <source>
        <strain evidence="6">441</strain>
    </source>
</reference>
<dbReference type="EMBL" id="KN834173">
    <property type="protein sequence ID" value="KIK11678.1"/>
    <property type="molecule type" value="Genomic_DNA"/>
</dbReference>
<dbReference type="HOGENOM" id="CLU_004552_0_0_1"/>
<gene>
    <name evidence="5" type="ORF">PISMIDRAFT_19325</name>
</gene>
<dbReference type="Pfam" id="PF02902">
    <property type="entry name" value="Peptidase_C48"/>
    <property type="match status" value="1"/>
</dbReference>
<sequence>MAVSVELLAFYRALFERSCDAVNALVSALNSHYIRRGFHMSDRDGKSVQDPFRRSLGRAIQWFDVLQIEVERRVESILTKCRDRVSHACLSASGVTFSSQEGTCASLLVQRCPACFGGNIFGRSLAEGGDIHIAADGNFHHRHRHSAGDCPIFYDPVYFLPKAQVDAVGQRIEKARKCRPRKNKTAIPDEAIDQCQTSYEAVDGKKQKAAMDNFDNTGIMALICRHNIPLFFTNIDTPGEQQKYSIALIEHLFSLLPSQANVITLYDIGCVLSRSLDQVTIPAASAVSIILIVRQRRIWLIDRQAAAVGYKMRQDLGAWLKRQMKKGIEAQGSAAEEVLASCDVPVPELQSQWAKQREAQLSIRAHKLRKELDSVLALQADFDASERALQTARTVIERDSKDVSGRTLEVLDSMEGSHTQLSNKLETLYASLNVQDKFPELDGVQLDFVRILLMARDLKINIRKRAVGSFFEWDKLDRAVGGKDRALGTKLHQQTRKAITKRQPALMAAIRKFNRYCEQLEELYDPAYAIPLPLPLPMKLGELCGDPNLLQDVWISPSAGEMPRWLEDSAVRDGIRALLKRDRCREEQWHLGVEADNMCRWFSVELCAVELALQQSENSPFFLLLQHRCEAMQNLMGHWPTLLASTVRYANQASEVLSLAKSLSGVSPMRELHWLEPVICSWPSDDLANDEEDSSAFNEIGSPEEGVQEPNEVLLGDVLEGDDTNDKEGEIEDQRVILPVVTLLWQLPHGLKSDFINISTNSLPVQGIISRRIQPPTHGFPQLIFDPKDIKILASNETRLNDICLNGCVALLYSLYLPAHHGEIALFSTHDLPRIRYNASDDILWWTMSWTKYWEKTTWIIPIHRPSPGSHWVMCTIDLASQRLFLFDSLAEERPWKQEIQDILKLVCRLFMIAMVKMVVPVRDFGEWMAFPVLLHAIQTNGYDCGLWVLAQIAAVLRGCEITGLREEDMIMFRKFLYIQVLRIPTIVA</sequence>
<dbReference type="Proteomes" id="UP000054018">
    <property type="component" value="Unassembled WGS sequence"/>
</dbReference>
<reference evidence="5 6" key="1">
    <citation type="submission" date="2014-04" db="EMBL/GenBank/DDBJ databases">
        <authorList>
            <consortium name="DOE Joint Genome Institute"/>
            <person name="Kuo A."/>
            <person name="Kohler A."/>
            <person name="Costa M.D."/>
            <person name="Nagy L.G."/>
            <person name="Floudas D."/>
            <person name="Copeland A."/>
            <person name="Barry K.W."/>
            <person name="Cichocki N."/>
            <person name="Veneault-Fourrey C."/>
            <person name="LaButti K."/>
            <person name="Lindquist E.A."/>
            <person name="Lipzen A."/>
            <person name="Lundell T."/>
            <person name="Morin E."/>
            <person name="Murat C."/>
            <person name="Sun H."/>
            <person name="Tunlid A."/>
            <person name="Henrissat B."/>
            <person name="Grigoriev I.V."/>
            <person name="Hibbett D.S."/>
            <person name="Martin F."/>
            <person name="Nordberg H.P."/>
            <person name="Cantor M.N."/>
            <person name="Hua S.X."/>
        </authorList>
    </citation>
    <scope>NUCLEOTIDE SEQUENCE [LARGE SCALE GENOMIC DNA]</scope>
    <source>
        <strain evidence="5 6">441</strain>
    </source>
</reference>
<name>A0A0C9YUV9_9AGAM</name>
<evidence type="ECO:0000313" key="6">
    <source>
        <dbReference type="Proteomes" id="UP000054018"/>
    </source>
</evidence>
<dbReference type="PANTHER" id="PTHR33096">
    <property type="entry name" value="CXC2 DOMAIN-CONTAINING PROTEIN"/>
    <property type="match status" value="1"/>
</dbReference>
<dbReference type="OrthoDB" id="3253684at2759"/>
<dbReference type="GO" id="GO:0019783">
    <property type="term" value="F:ubiquitin-like protein peptidase activity"/>
    <property type="evidence" value="ECO:0007669"/>
    <property type="project" value="UniProtKB-ARBA"/>
</dbReference>
<organism evidence="5 6">
    <name type="scientific">Pisolithus microcarpus 441</name>
    <dbReference type="NCBI Taxonomy" id="765257"/>
    <lineage>
        <taxon>Eukaryota</taxon>
        <taxon>Fungi</taxon>
        <taxon>Dikarya</taxon>
        <taxon>Basidiomycota</taxon>
        <taxon>Agaricomycotina</taxon>
        <taxon>Agaricomycetes</taxon>
        <taxon>Agaricomycetidae</taxon>
        <taxon>Boletales</taxon>
        <taxon>Sclerodermatineae</taxon>
        <taxon>Pisolithaceae</taxon>
        <taxon>Pisolithus</taxon>
    </lineage>
</organism>
<dbReference type="STRING" id="765257.A0A0C9YUV9"/>
<proteinExistence type="inferred from homology"/>
<dbReference type="InterPro" id="IPR038765">
    <property type="entry name" value="Papain-like_cys_pep_sf"/>
</dbReference>
<dbReference type="GO" id="GO:0006508">
    <property type="term" value="P:proteolysis"/>
    <property type="evidence" value="ECO:0007669"/>
    <property type="project" value="UniProtKB-KW"/>
</dbReference>